<accession>A0A2P2QYR2</accession>
<dbReference type="EMBL" id="GGEC01091638">
    <property type="protein sequence ID" value="MBX72122.1"/>
    <property type="molecule type" value="Transcribed_RNA"/>
</dbReference>
<name>A0A2P2QYR2_RHIMU</name>
<evidence type="ECO:0000256" key="1">
    <source>
        <dbReference type="SAM" id="MobiDB-lite"/>
    </source>
</evidence>
<reference evidence="2" key="1">
    <citation type="submission" date="2018-02" db="EMBL/GenBank/DDBJ databases">
        <title>Rhizophora mucronata_Transcriptome.</title>
        <authorList>
            <person name="Meera S.P."/>
            <person name="Sreeshan A."/>
            <person name="Augustine A."/>
        </authorList>
    </citation>
    <scope>NUCLEOTIDE SEQUENCE</scope>
    <source>
        <tissue evidence="2">Leaf</tissue>
    </source>
</reference>
<organism evidence="2">
    <name type="scientific">Rhizophora mucronata</name>
    <name type="common">Asiatic mangrove</name>
    <dbReference type="NCBI Taxonomy" id="61149"/>
    <lineage>
        <taxon>Eukaryota</taxon>
        <taxon>Viridiplantae</taxon>
        <taxon>Streptophyta</taxon>
        <taxon>Embryophyta</taxon>
        <taxon>Tracheophyta</taxon>
        <taxon>Spermatophyta</taxon>
        <taxon>Magnoliopsida</taxon>
        <taxon>eudicotyledons</taxon>
        <taxon>Gunneridae</taxon>
        <taxon>Pentapetalae</taxon>
        <taxon>rosids</taxon>
        <taxon>fabids</taxon>
        <taxon>Malpighiales</taxon>
        <taxon>Rhizophoraceae</taxon>
        <taxon>Rhizophora</taxon>
    </lineage>
</organism>
<evidence type="ECO:0000313" key="2">
    <source>
        <dbReference type="EMBL" id="MBX72122.1"/>
    </source>
</evidence>
<proteinExistence type="predicted"/>
<sequence>MVTQQEQIQKENQITFSSTTHAHSFIERR</sequence>
<feature type="compositionally biased region" description="Polar residues" evidence="1">
    <location>
        <begin position="1"/>
        <end position="22"/>
    </location>
</feature>
<dbReference type="AlphaFoldDB" id="A0A2P2QYR2"/>
<feature type="region of interest" description="Disordered" evidence="1">
    <location>
        <begin position="1"/>
        <end position="29"/>
    </location>
</feature>
<protein>
    <submittedName>
        <fullName evidence="2">Uncharacterized protein</fullName>
    </submittedName>
</protein>